<gene>
    <name evidence="2" type="ORF">F442_17128</name>
</gene>
<evidence type="ECO:0000313" key="2">
    <source>
        <dbReference type="EMBL" id="ETP34569.1"/>
    </source>
</evidence>
<feature type="non-terminal residue" evidence="2">
    <location>
        <position position="234"/>
    </location>
</feature>
<dbReference type="EMBL" id="ANIY01003602">
    <property type="protein sequence ID" value="ETP34569.1"/>
    <property type="molecule type" value="Genomic_DNA"/>
</dbReference>
<organism evidence="2 3">
    <name type="scientific">Phytophthora nicotianae P10297</name>
    <dbReference type="NCBI Taxonomy" id="1317064"/>
    <lineage>
        <taxon>Eukaryota</taxon>
        <taxon>Sar</taxon>
        <taxon>Stramenopiles</taxon>
        <taxon>Oomycota</taxon>
        <taxon>Peronosporomycetes</taxon>
        <taxon>Peronosporales</taxon>
        <taxon>Peronosporaceae</taxon>
        <taxon>Phytophthora</taxon>
    </lineage>
</organism>
<evidence type="ECO:0000256" key="1">
    <source>
        <dbReference type="SAM" id="MobiDB-lite"/>
    </source>
</evidence>
<sequence>MEKGVLDMLTIVKRKHIAKKGAAFGCFWSYFAKTRIDKYTPAVHVLGEKKSGEPHQKPTGAVQLRAEKEFTAPRPTMLVFVTTIEQISRSYVQRVSDPPSRAKRQRRVEVQLPPAVVFESSVESDEESQPESTSSNLHDDSYSDDSDTEASDDENAISDDEMGAVINWEASSNNLHNVEDLYVAEELYADENLYVVVDQCVVVELCVAEELHHVLYEVVELGVLVMMQSPRQLW</sequence>
<evidence type="ECO:0000313" key="3">
    <source>
        <dbReference type="Proteomes" id="UP000018948"/>
    </source>
</evidence>
<name>W2YK39_PHYNI</name>
<reference evidence="2 3" key="1">
    <citation type="submission" date="2013-11" db="EMBL/GenBank/DDBJ databases">
        <title>The Genome Sequence of Phytophthora parasitica P10297.</title>
        <authorList>
            <consortium name="The Broad Institute Genomics Platform"/>
            <person name="Russ C."/>
            <person name="Tyler B."/>
            <person name="Panabieres F."/>
            <person name="Shan W."/>
            <person name="Tripathy S."/>
            <person name="Grunwald N."/>
            <person name="Machado M."/>
            <person name="Johnson C.S."/>
            <person name="Walker B."/>
            <person name="Young S.K."/>
            <person name="Zeng Q."/>
            <person name="Gargeya S."/>
            <person name="Fitzgerald M."/>
            <person name="Haas B."/>
            <person name="Abouelleil A."/>
            <person name="Allen A.W."/>
            <person name="Alvarado L."/>
            <person name="Arachchi H.M."/>
            <person name="Berlin A.M."/>
            <person name="Chapman S.B."/>
            <person name="Gainer-Dewar J."/>
            <person name="Goldberg J."/>
            <person name="Griggs A."/>
            <person name="Gujja S."/>
            <person name="Hansen M."/>
            <person name="Howarth C."/>
            <person name="Imamovic A."/>
            <person name="Ireland A."/>
            <person name="Larimer J."/>
            <person name="McCowan C."/>
            <person name="Murphy C."/>
            <person name="Pearson M."/>
            <person name="Poon T.W."/>
            <person name="Priest M."/>
            <person name="Roberts A."/>
            <person name="Saif S."/>
            <person name="Shea T."/>
            <person name="Sisk P."/>
            <person name="Sykes S."/>
            <person name="Wortman J."/>
            <person name="Nusbaum C."/>
            <person name="Birren B."/>
        </authorList>
    </citation>
    <scope>NUCLEOTIDE SEQUENCE [LARGE SCALE GENOMIC DNA]</scope>
    <source>
        <strain evidence="2 3">P10297</strain>
    </source>
</reference>
<dbReference type="AlphaFoldDB" id="W2YK39"/>
<feature type="region of interest" description="Disordered" evidence="1">
    <location>
        <begin position="119"/>
        <end position="154"/>
    </location>
</feature>
<comment type="caution">
    <text evidence="2">The sequence shown here is derived from an EMBL/GenBank/DDBJ whole genome shotgun (WGS) entry which is preliminary data.</text>
</comment>
<dbReference type="Proteomes" id="UP000018948">
    <property type="component" value="Unassembled WGS sequence"/>
</dbReference>
<protein>
    <submittedName>
        <fullName evidence="2">Uncharacterized protein</fullName>
    </submittedName>
</protein>
<proteinExistence type="predicted"/>
<feature type="compositionally biased region" description="Acidic residues" evidence="1">
    <location>
        <begin position="142"/>
        <end position="154"/>
    </location>
</feature>
<accession>W2YK39</accession>